<evidence type="ECO:0000259" key="11">
    <source>
        <dbReference type="PROSITE" id="PS50046"/>
    </source>
</evidence>
<dbReference type="InterPro" id="IPR036097">
    <property type="entry name" value="HisK_dim/P_sf"/>
</dbReference>
<dbReference type="InterPro" id="IPR013655">
    <property type="entry name" value="PAS_fold_3"/>
</dbReference>
<dbReference type="Pfam" id="PF00571">
    <property type="entry name" value="CBS"/>
    <property type="match status" value="4"/>
</dbReference>
<reference evidence="17 18" key="1">
    <citation type="submission" date="2020-10" db="EMBL/GenBank/DDBJ databases">
        <authorList>
            <person name="Castelo-Branco R."/>
            <person name="Eusebio N."/>
            <person name="Adriana R."/>
            <person name="Vieira A."/>
            <person name="Brugerolle De Fraissinette N."/>
            <person name="Rezende De Castro R."/>
            <person name="Schneider M.P."/>
            <person name="Vasconcelos V."/>
            <person name="Leao P.N."/>
        </authorList>
    </citation>
    <scope>NUCLEOTIDE SEQUENCE [LARGE SCALE GENOMIC DNA]</scope>
    <source>
        <strain evidence="17 18">LEGE 06226</strain>
    </source>
</reference>
<dbReference type="PROSITE" id="PS50110">
    <property type="entry name" value="RESPONSE_REGULATORY"/>
    <property type="match status" value="1"/>
</dbReference>
<dbReference type="SUPFAM" id="SSF55781">
    <property type="entry name" value="GAF domain-like"/>
    <property type="match status" value="1"/>
</dbReference>
<dbReference type="Gene3D" id="3.10.580.10">
    <property type="entry name" value="CBS-domain"/>
    <property type="match status" value="2"/>
</dbReference>
<feature type="domain" description="CBS" evidence="16">
    <location>
        <begin position="163"/>
        <end position="223"/>
    </location>
</feature>
<evidence type="ECO:0000313" key="18">
    <source>
        <dbReference type="Proteomes" id="UP000640725"/>
    </source>
</evidence>
<dbReference type="CDD" id="cd17774">
    <property type="entry name" value="CBS_two-component_sensor_histidine_kinase_repeat2"/>
    <property type="match status" value="1"/>
</dbReference>
<dbReference type="CDD" id="cd04620">
    <property type="entry name" value="CBS_two-component_sensor_histidine_kinase_repeat1"/>
    <property type="match status" value="1"/>
</dbReference>
<dbReference type="InterPro" id="IPR003661">
    <property type="entry name" value="HisK_dim/P_dom"/>
</dbReference>
<dbReference type="Pfam" id="PF00072">
    <property type="entry name" value="Response_reg"/>
    <property type="match status" value="1"/>
</dbReference>
<dbReference type="RefSeq" id="WP_193868548.1">
    <property type="nucleotide sequence ID" value="NZ_JADEWU010000010.1"/>
</dbReference>
<evidence type="ECO:0000256" key="9">
    <source>
        <dbReference type="PROSITE-ProRule" id="PRU00703"/>
    </source>
</evidence>
<evidence type="ECO:0000256" key="8">
    <source>
        <dbReference type="PROSITE-ProRule" id="PRU00169"/>
    </source>
</evidence>
<keyword evidence="6" id="KW-0418">Kinase</keyword>
<feature type="domain" description="Phytochrome chromophore attachment site" evidence="11">
    <location>
        <begin position="349"/>
        <end position="425"/>
    </location>
</feature>
<dbReference type="PROSITE" id="PS51371">
    <property type="entry name" value="CBS"/>
    <property type="match status" value="4"/>
</dbReference>
<comment type="caution">
    <text evidence="17">The sequence shown here is derived from an EMBL/GenBank/DDBJ whole genome shotgun (WGS) entry which is preliminary data.</text>
</comment>
<dbReference type="PANTHER" id="PTHR43047">
    <property type="entry name" value="TWO-COMPONENT HISTIDINE PROTEIN KINASE"/>
    <property type="match status" value="1"/>
</dbReference>
<keyword evidence="18" id="KW-1185">Reference proteome</keyword>
<dbReference type="SUPFAM" id="SSF47384">
    <property type="entry name" value="Homodimeric domain of signal transducing histidine kinase"/>
    <property type="match status" value="1"/>
</dbReference>
<feature type="domain" description="PAS" evidence="14">
    <location>
        <begin position="756"/>
        <end position="826"/>
    </location>
</feature>
<feature type="modified residue" description="4-aspartylphosphate" evidence="8">
    <location>
        <position position="1478"/>
    </location>
</feature>
<dbReference type="SUPFAM" id="SSF54631">
    <property type="entry name" value="CBS-domain pair"/>
    <property type="match status" value="2"/>
</dbReference>
<dbReference type="InterPro" id="IPR046342">
    <property type="entry name" value="CBS_dom_sf"/>
</dbReference>
<dbReference type="NCBIfam" id="TIGR00229">
    <property type="entry name" value="sensory_box"/>
    <property type="match status" value="4"/>
</dbReference>
<dbReference type="Gene3D" id="1.10.287.130">
    <property type="match status" value="1"/>
</dbReference>
<dbReference type="SMART" id="SM00091">
    <property type="entry name" value="PAS"/>
    <property type="match status" value="5"/>
</dbReference>
<proteinExistence type="inferred from homology"/>
<feature type="domain" description="CBS" evidence="16">
    <location>
        <begin position="16"/>
        <end position="87"/>
    </location>
</feature>
<dbReference type="InterPro" id="IPR003018">
    <property type="entry name" value="GAF"/>
</dbReference>
<name>A0ABR9UAQ6_9CYAN</name>
<dbReference type="Pfam" id="PF08448">
    <property type="entry name" value="PAS_4"/>
    <property type="match status" value="2"/>
</dbReference>
<dbReference type="InterPro" id="IPR011006">
    <property type="entry name" value="CheY-like_superfamily"/>
</dbReference>
<dbReference type="PROSITE" id="PS50109">
    <property type="entry name" value="HIS_KIN"/>
    <property type="match status" value="1"/>
</dbReference>
<feature type="domain" description="CBS" evidence="16">
    <location>
        <begin position="96"/>
        <end position="156"/>
    </location>
</feature>
<evidence type="ECO:0000256" key="6">
    <source>
        <dbReference type="ARBA" id="ARBA00022777"/>
    </source>
</evidence>
<dbReference type="InterPro" id="IPR005467">
    <property type="entry name" value="His_kinase_dom"/>
</dbReference>
<dbReference type="SMART" id="SM00388">
    <property type="entry name" value="HisKA"/>
    <property type="match status" value="1"/>
</dbReference>
<feature type="domain" description="Histidine kinase" evidence="12">
    <location>
        <begin position="1180"/>
        <end position="1404"/>
    </location>
</feature>
<evidence type="ECO:0000259" key="15">
    <source>
        <dbReference type="PROSITE" id="PS50113"/>
    </source>
</evidence>
<dbReference type="InterPro" id="IPR035965">
    <property type="entry name" value="PAS-like_dom_sf"/>
</dbReference>
<dbReference type="Pfam" id="PF00512">
    <property type="entry name" value="HisKA"/>
    <property type="match status" value="1"/>
</dbReference>
<feature type="domain" description="PAC" evidence="15">
    <location>
        <begin position="961"/>
        <end position="1012"/>
    </location>
</feature>
<dbReference type="SMART" id="SM00448">
    <property type="entry name" value="REC"/>
    <property type="match status" value="1"/>
</dbReference>
<feature type="domain" description="PAC" evidence="15">
    <location>
        <begin position="1089"/>
        <end position="1141"/>
    </location>
</feature>
<dbReference type="Pfam" id="PF02518">
    <property type="entry name" value="HATPase_c"/>
    <property type="match status" value="1"/>
</dbReference>
<dbReference type="Pfam" id="PF13426">
    <property type="entry name" value="PAS_9"/>
    <property type="match status" value="1"/>
</dbReference>
<dbReference type="SMART" id="SM00387">
    <property type="entry name" value="HATPase_c"/>
    <property type="match status" value="1"/>
</dbReference>
<evidence type="ECO:0000256" key="3">
    <source>
        <dbReference type="ARBA" id="ARBA00012438"/>
    </source>
</evidence>
<dbReference type="Gene3D" id="3.40.50.2300">
    <property type="match status" value="1"/>
</dbReference>
<dbReference type="CDD" id="cd16922">
    <property type="entry name" value="HATPase_EvgS-ArcB-TorS-like"/>
    <property type="match status" value="1"/>
</dbReference>
<feature type="domain" description="PAS" evidence="14">
    <location>
        <begin position="1013"/>
        <end position="1087"/>
    </location>
</feature>
<dbReference type="InterPro" id="IPR029016">
    <property type="entry name" value="GAF-like_dom_sf"/>
</dbReference>
<dbReference type="PROSITE" id="PS50112">
    <property type="entry name" value="PAS"/>
    <property type="match status" value="2"/>
</dbReference>
<keyword evidence="7" id="KW-0902">Two-component regulatory system</keyword>
<keyword evidence="5" id="KW-0808">Transferase</keyword>
<feature type="coiled-coil region" evidence="10">
    <location>
        <begin position="455"/>
        <end position="504"/>
    </location>
</feature>
<dbReference type="PRINTS" id="PR00344">
    <property type="entry name" value="BCTRLSENSOR"/>
</dbReference>
<evidence type="ECO:0000259" key="12">
    <source>
        <dbReference type="PROSITE" id="PS50109"/>
    </source>
</evidence>
<dbReference type="Proteomes" id="UP000640725">
    <property type="component" value="Unassembled WGS sequence"/>
</dbReference>
<protein>
    <recommendedName>
        <fullName evidence="3">histidine kinase</fullName>
        <ecNumber evidence="3">2.7.13.3</ecNumber>
    </recommendedName>
</protein>
<keyword evidence="4 8" id="KW-0597">Phosphoprotein</keyword>
<dbReference type="Gene3D" id="3.30.565.10">
    <property type="entry name" value="Histidine kinase-like ATPase, C-terminal domain"/>
    <property type="match status" value="1"/>
</dbReference>
<keyword evidence="9" id="KW-0129">CBS domain</keyword>
<evidence type="ECO:0000313" key="17">
    <source>
        <dbReference type="EMBL" id="MBE9142921.1"/>
    </source>
</evidence>
<feature type="domain" description="CBS" evidence="16">
    <location>
        <begin position="232"/>
        <end position="289"/>
    </location>
</feature>
<dbReference type="InterPro" id="IPR016132">
    <property type="entry name" value="Phyto_chromo_attachment"/>
</dbReference>
<feature type="coiled-coil region" evidence="10">
    <location>
        <begin position="284"/>
        <end position="311"/>
    </location>
</feature>
<feature type="coiled-coil region" evidence="10">
    <location>
        <begin position="1136"/>
        <end position="1180"/>
    </location>
</feature>
<dbReference type="PROSITE" id="PS50046">
    <property type="entry name" value="PHYTOCHROME_2"/>
    <property type="match status" value="1"/>
</dbReference>
<dbReference type="SUPFAM" id="SSF52172">
    <property type="entry name" value="CheY-like"/>
    <property type="match status" value="1"/>
</dbReference>
<evidence type="ECO:0000259" key="13">
    <source>
        <dbReference type="PROSITE" id="PS50110"/>
    </source>
</evidence>
<comment type="catalytic activity">
    <reaction evidence="1">
        <text>ATP + protein L-histidine = ADP + protein N-phospho-L-histidine.</text>
        <dbReference type="EC" id="2.7.13.3"/>
    </reaction>
</comment>
<dbReference type="SMART" id="SM00116">
    <property type="entry name" value="CBS"/>
    <property type="match status" value="4"/>
</dbReference>
<dbReference type="EMBL" id="JADEWU010000010">
    <property type="protein sequence ID" value="MBE9142921.1"/>
    <property type="molecule type" value="Genomic_DNA"/>
</dbReference>
<dbReference type="PROSITE" id="PS50113">
    <property type="entry name" value="PAC"/>
    <property type="match status" value="4"/>
</dbReference>
<accession>A0ABR9UAQ6</accession>
<dbReference type="CDD" id="cd00082">
    <property type="entry name" value="HisKA"/>
    <property type="match status" value="1"/>
</dbReference>
<dbReference type="InterPro" id="IPR013656">
    <property type="entry name" value="PAS_4"/>
</dbReference>
<dbReference type="EC" id="2.7.13.3" evidence="3"/>
<dbReference type="InterPro" id="IPR004358">
    <property type="entry name" value="Sig_transdc_His_kin-like_C"/>
</dbReference>
<dbReference type="InterPro" id="IPR000014">
    <property type="entry name" value="PAS"/>
</dbReference>
<dbReference type="Gene3D" id="3.30.450.40">
    <property type="match status" value="2"/>
</dbReference>
<feature type="domain" description="Response regulatory" evidence="13">
    <location>
        <begin position="1429"/>
        <end position="1544"/>
    </location>
</feature>
<evidence type="ECO:0000256" key="5">
    <source>
        <dbReference type="ARBA" id="ARBA00022679"/>
    </source>
</evidence>
<dbReference type="SUPFAM" id="SSF55874">
    <property type="entry name" value="ATPase domain of HSP90 chaperone/DNA topoisomerase II/histidine kinase"/>
    <property type="match status" value="1"/>
</dbReference>
<dbReference type="CDD" id="cd00130">
    <property type="entry name" value="PAS"/>
    <property type="match status" value="4"/>
</dbReference>
<evidence type="ECO:0000256" key="1">
    <source>
        <dbReference type="ARBA" id="ARBA00000085"/>
    </source>
</evidence>
<evidence type="ECO:0000259" key="16">
    <source>
        <dbReference type="PROSITE" id="PS51371"/>
    </source>
</evidence>
<sequence length="1664" mass="191611">MVVSEEVTFPISNDYIERDFWVVSPDTSIFDVVQQMTQNPRKARNGQSEPDQQSTYPSCVLVLDHQQLVGLLTERDCVKLATQRQNLHHIPVSQVMTRQLITYQEREIQEPLQVISILRQHRIRHLPIVNETGQPVGIITPHSIRGILQPADILKCQSIRDVMVNTVIGGSRKTSVLKLAQLMTEHQVSCVVIGDKFTPEKIRPLGILTERDILNLQALELDLSQLEAEQVMSQPLLFISPKASLWDAHQSMQHHRIRRLVVADEQGYLAGLVTQTTILQAIDLNELQTVISLLKKQLEQVNNEKINLLNSINFNLKKEVKIHTTRLKEQSQRHQLLTDTALRIRASLSLDLILKTTVTEVRQLLECDRVIIEKFEADDCRRVIVESVENPQYSLLDAGVIYHNSDSDLAVEIRFENQLWGRLIAQNFRIIQPWEPEEIEFLENLSVHVALGIQHATLLEKVQQANRELEAKVQERTAELAQTNERLRQELERSQETQTALKHQQEILNSFYNSSPMMMGVVELFETDVLHLSVNLATAQFLGKKNEEIHHKFVSQLGINYPLLQHWMNHYRESQRLGKPVKFECQYDQPDGKKKWLSATVSYIGLSENDRPRFSYIIEDISDRKYYEESLRRYERIVAMTADAICLLDQNYIYQIANPAYLKLINQPIEALIGHSVERTLGSEIFSQTIKPYLDQCLQGEIVQNDVWLELDTLGKRYLRRCYIPYLDEQNKICGILASIQDLTDLKEAENALKHNEELFALTVQHAPDVFVIYNSERRFEYVNQRTSERTKIPIENFIGRRDEDVYPPEVYSKYLPLLDHAIATKTVQIGEFTLQMEGLEPYVIIIKYVPLLNDNGEVQQILGMTFDIGDRKKIEATLHQREAQLKAVADNIPGAIYTYVKRPNGSSFLEYISDGCFEVFGLTAEQLISNHKLLEPGFYPEDLEKHRRLISTSAAALTPLFYEWRYQMPNGDIKWIAEASRPEYRDNGDIAWRGVILDVSDRKKTELELNETSDRLNFLLNYSPIVILSCKPEGNYPITFISENVKEIVGFEPQIFLEDSSFWIQQIHPDDVEWVLTNLATKFTEDYYVHEYRWLKADGTYSWFLTQLRKIRDEAGNVVEMLGYLVEISDRKSLEQELATLLEQETRRSQELTQKNIALEQARREAEMANQAKSEFLANMSHEIRTPMNAILGFTDLLQSVVHEPRSVSYLNAVITASRTLLALINDILDLSKIEAGKLELDYGPVNLRVLIQEIQNIFNHKATEKGLVLHIQIEDNVPELIYIDEIRLRQILFNVVGNALKFTEKGYISISARTQTYCACNSEKVWLEIAIEDTGIGIAPHQQTRIFEAFVQSAGQSNRKYGGTGLGLAITQRLTQMMGGIILLQSQLRRGSIFTFVFPDIAQAKNPISVKLNSAEDRNLNQFQASTILVVDDVQSNRELIQGYFAGTHHLLFLAENGKQAIQMANVHQPDLILLDLRMPEMDGKMVAQFLKQDEKTRQIPIVILTASCQSEEQAEVQSLCQGFLRKPVSLPQLVREMKRHLIYQSPPENTEIDRESPKEKSGVSPVLFLSSDACTELLFQLQQEEEQVWNTLRKTLRTRDLQHFVQRLAAWGQQYQYQPLLDYIQTLETQLEAFDWNTIPQTIEDFPQIRERLKLYCKQGV</sequence>
<dbReference type="InterPro" id="IPR003594">
    <property type="entry name" value="HATPase_dom"/>
</dbReference>
<evidence type="ECO:0000256" key="4">
    <source>
        <dbReference type="ARBA" id="ARBA00022553"/>
    </source>
</evidence>
<evidence type="ECO:0000256" key="7">
    <source>
        <dbReference type="ARBA" id="ARBA00023012"/>
    </source>
</evidence>
<dbReference type="PANTHER" id="PTHR43047:SF72">
    <property type="entry name" value="OSMOSENSING HISTIDINE PROTEIN KINASE SLN1"/>
    <property type="match status" value="1"/>
</dbReference>
<gene>
    <name evidence="17" type="ORF">IQ236_06745</name>
</gene>
<dbReference type="InterPro" id="IPR036890">
    <property type="entry name" value="HATPase_C_sf"/>
</dbReference>
<organism evidence="17 18">
    <name type="scientific">Planktothrix mougeotii LEGE 06226</name>
    <dbReference type="NCBI Taxonomy" id="1828728"/>
    <lineage>
        <taxon>Bacteria</taxon>
        <taxon>Bacillati</taxon>
        <taxon>Cyanobacteriota</taxon>
        <taxon>Cyanophyceae</taxon>
        <taxon>Oscillatoriophycideae</taxon>
        <taxon>Oscillatoriales</taxon>
        <taxon>Microcoleaceae</taxon>
        <taxon>Planktothrix</taxon>
    </lineage>
</organism>
<dbReference type="SMART" id="SM00086">
    <property type="entry name" value="PAC"/>
    <property type="match status" value="5"/>
</dbReference>
<comment type="similarity">
    <text evidence="2">In the N-terminal section; belongs to the phytochrome family.</text>
</comment>
<dbReference type="Pfam" id="PF08447">
    <property type="entry name" value="PAS_3"/>
    <property type="match status" value="2"/>
</dbReference>
<evidence type="ECO:0000259" key="14">
    <source>
        <dbReference type="PROSITE" id="PS50112"/>
    </source>
</evidence>
<dbReference type="InterPro" id="IPR000700">
    <property type="entry name" value="PAS-assoc_C"/>
</dbReference>
<dbReference type="SMART" id="SM00065">
    <property type="entry name" value="GAF"/>
    <property type="match status" value="1"/>
</dbReference>
<dbReference type="Gene3D" id="3.30.450.20">
    <property type="entry name" value="PAS domain"/>
    <property type="match status" value="5"/>
</dbReference>
<feature type="domain" description="PAC" evidence="15">
    <location>
        <begin position="826"/>
        <end position="881"/>
    </location>
</feature>
<dbReference type="InterPro" id="IPR001610">
    <property type="entry name" value="PAC"/>
</dbReference>
<keyword evidence="10" id="KW-0175">Coiled coil</keyword>
<dbReference type="SUPFAM" id="SSF55785">
    <property type="entry name" value="PYP-like sensor domain (PAS domain)"/>
    <property type="match status" value="5"/>
</dbReference>
<evidence type="ECO:0000256" key="10">
    <source>
        <dbReference type="SAM" id="Coils"/>
    </source>
</evidence>
<dbReference type="InterPro" id="IPR000644">
    <property type="entry name" value="CBS_dom"/>
</dbReference>
<evidence type="ECO:0000256" key="2">
    <source>
        <dbReference type="ARBA" id="ARBA00006402"/>
    </source>
</evidence>
<feature type="domain" description="PAC" evidence="15">
    <location>
        <begin position="581"/>
        <end position="633"/>
    </location>
</feature>
<dbReference type="InterPro" id="IPR001789">
    <property type="entry name" value="Sig_transdc_resp-reg_receiver"/>
</dbReference>